<feature type="region of interest" description="Disordered" evidence="4">
    <location>
        <begin position="278"/>
        <end position="297"/>
    </location>
</feature>
<dbReference type="SUPFAM" id="SSF48065">
    <property type="entry name" value="DBL homology domain (DH-domain)"/>
    <property type="match status" value="1"/>
</dbReference>
<dbReference type="GO" id="GO:0005886">
    <property type="term" value="C:plasma membrane"/>
    <property type="evidence" value="ECO:0007669"/>
    <property type="project" value="TreeGrafter"/>
</dbReference>
<dbReference type="PROSITE" id="PS50010">
    <property type="entry name" value="DH_2"/>
    <property type="match status" value="1"/>
</dbReference>
<dbReference type="AlphaFoldDB" id="A0AAJ7EE58"/>
<dbReference type="PANTHER" id="PTHR23113">
    <property type="entry name" value="GUANINE NUCLEOTIDE EXCHANGE FACTOR"/>
    <property type="match status" value="1"/>
</dbReference>
<dbReference type="SUPFAM" id="SSF50729">
    <property type="entry name" value="PH domain-like"/>
    <property type="match status" value="1"/>
</dbReference>
<dbReference type="InterPro" id="IPR011993">
    <property type="entry name" value="PH-like_dom_sf"/>
</dbReference>
<dbReference type="KEGG" id="pxu:106122308"/>
<dbReference type="InterPro" id="IPR023578">
    <property type="entry name" value="Ras_GEF_dom_sf"/>
</dbReference>
<dbReference type="GeneID" id="106122308"/>
<keyword evidence="1 2" id="KW-0344">Guanine-nucleotide releasing factor</keyword>
<keyword evidence="3" id="KW-0175">Coiled coil</keyword>
<dbReference type="Proteomes" id="UP000694872">
    <property type="component" value="Unplaced"/>
</dbReference>
<dbReference type="InterPro" id="IPR001895">
    <property type="entry name" value="RASGEF_cat_dom"/>
</dbReference>
<dbReference type="InterPro" id="IPR008937">
    <property type="entry name" value="Ras-like_GEF"/>
</dbReference>
<feature type="domain" description="DH" evidence="7">
    <location>
        <begin position="3"/>
        <end position="189"/>
    </location>
</feature>
<reference evidence="8" key="1">
    <citation type="submission" date="2025-08" db="UniProtKB">
        <authorList>
            <consortium name="RefSeq"/>
        </authorList>
    </citation>
    <scope>IDENTIFICATION</scope>
</reference>
<dbReference type="InterPro" id="IPR036964">
    <property type="entry name" value="RASGEF_cat_dom_sf"/>
</dbReference>
<evidence type="ECO:0000259" key="6">
    <source>
        <dbReference type="PROSITE" id="PS50009"/>
    </source>
</evidence>
<name>A0AAJ7EE58_PAPXU</name>
<sequence length="769" mass="86955">MRKRNSLVFKMVEAEEEYLEQMEILVTCFLRPFKMAASSKKPPCTHEDVNSIFLNSETVLFLHQIFFKGLTSRMESWPTLVLGDLFDMLLPMLTIYQEYVRNHHYSLQVLTECKQSQPFAQLLARLESKPACQSRSLETFLTYPMHQIPRYIITLHELLAHTPHDHVERRSLQHARAQLEELSRQMHDEVSETENLRKNLAVERMIIEGCDILLDVNQVFIRQGTLSQVVGKGRRASLQARQAFLFSNHLLLTTRATGGRLHLPPNGRLPLHDALLVEDPSSHDDDDSTSVCSSPGGDPYQGKDFKILVEVKGEQICAHLVAATLEEKAAWTSEVAQCMETKLFLLKSYRRDTNQPKAGVVITSFRQSHRRSSTSTAAVAFAVATSASSNPRSPPPTSPPHNRRDSVISTAATMRVLNVLRHWISKHSSDFWSDERLRGLTMDFLKEIEASPGLLPAEHKAAAQLLRLLERAPDRAIDLKAIFAPPPIPTKESIETLSALEIAEQMTYLDYQIFSSIHSEEFLGQAWTKADKAERAPHILMMTGHFNHLSNLVISEILKKYTLTGRVAAIEKWAAVADIARCLHNFNGVLQICAALSNTSIFRLKKTWEKVSKTSKQTIEKMQTIISSECRFRILRDALHRCDPPCIPYLGMYLSDLSFIEEGTSNYTPDGLLNFSKMRMIAHVIREIRNFQQTPYKIDHIPKVCDFLLDRSLIIPEERQYTLSLELEPRAARGSAGGLAGAPTETASPAAQRRRRASLAALAPLRPER</sequence>
<dbReference type="InterPro" id="IPR035899">
    <property type="entry name" value="DBL_dom_sf"/>
</dbReference>
<dbReference type="Pfam" id="PF00617">
    <property type="entry name" value="RasGEF"/>
    <property type="match status" value="1"/>
</dbReference>
<evidence type="ECO:0000256" key="1">
    <source>
        <dbReference type="ARBA" id="ARBA00022658"/>
    </source>
</evidence>
<dbReference type="SMART" id="SM00233">
    <property type="entry name" value="PH"/>
    <property type="match status" value="1"/>
</dbReference>
<organism evidence="8">
    <name type="scientific">Papilio xuthus</name>
    <name type="common">Asian swallowtail butterfly</name>
    <dbReference type="NCBI Taxonomy" id="66420"/>
    <lineage>
        <taxon>Eukaryota</taxon>
        <taxon>Metazoa</taxon>
        <taxon>Ecdysozoa</taxon>
        <taxon>Arthropoda</taxon>
        <taxon>Hexapoda</taxon>
        <taxon>Insecta</taxon>
        <taxon>Pterygota</taxon>
        <taxon>Neoptera</taxon>
        <taxon>Endopterygota</taxon>
        <taxon>Lepidoptera</taxon>
        <taxon>Glossata</taxon>
        <taxon>Ditrysia</taxon>
        <taxon>Papilionoidea</taxon>
        <taxon>Papilionidae</taxon>
        <taxon>Papilioninae</taxon>
        <taxon>Papilio</taxon>
    </lineage>
</organism>
<evidence type="ECO:0000259" key="5">
    <source>
        <dbReference type="PROSITE" id="PS50003"/>
    </source>
</evidence>
<dbReference type="CDD" id="cd00155">
    <property type="entry name" value="RasGEF"/>
    <property type="match status" value="1"/>
</dbReference>
<dbReference type="Gene3D" id="2.30.29.30">
    <property type="entry name" value="Pleckstrin-homology domain (PH domain)/Phosphotyrosine-binding domain (PTB)"/>
    <property type="match status" value="1"/>
</dbReference>
<dbReference type="SUPFAM" id="SSF48366">
    <property type="entry name" value="Ras GEF"/>
    <property type="match status" value="1"/>
</dbReference>
<dbReference type="SMART" id="SM00325">
    <property type="entry name" value="RhoGEF"/>
    <property type="match status" value="1"/>
</dbReference>
<dbReference type="PROSITE" id="PS50009">
    <property type="entry name" value="RASGEF_CAT"/>
    <property type="match status" value="1"/>
</dbReference>
<gene>
    <name evidence="8" type="primary">LOC106122308</name>
</gene>
<dbReference type="PANTHER" id="PTHR23113:SF99">
    <property type="entry name" value="RASGEF DOMAIN-CONTAINING PROTEIN"/>
    <property type="match status" value="1"/>
</dbReference>
<protein>
    <submittedName>
        <fullName evidence="8">Ras-specific guanine nucleotide-releasing factor 1-like</fullName>
    </submittedName>
</protein>
<feature type="coiled-coil region" evidence="3">
    <location>
        <begin position="172"/>
        <end position="199"/>
    </location>
</feature>
<dbReference type="CDD" id="cd00160">
    <property type="entry name" value="RhoGEF"/>
    <property type="match status" value="1"/>
</dbReference>
<evidence type="ECO:0000313" key="8">
    <source>
        <dbReference type="RefSeq" id="XP_013173701.1"/>
    </source>
</evidence>
<dbReference type="SMART" id="SM00147">
    <property type="entry name" value="RasGEF"/>
    <property type="match status" value="1"/>
</dbReference>
<dbReference type="GO" id="GO:0007265">
    <property type="term" value="P:Ras protein signal transduction"/>
    <property type="evidence" value="ECO:0007669"/>
    <property type="project" value="TreeGrafter"/>
</dbReference>
<dbReference type="InterPro" id="IPR001849">
    <property type="entry name" value="PH_domain"/>
</dbReference>
<evidence type="ECO:0000259" key="7">
    <source>
        <dbReference type="PROSITE" id="PS50010"/>
    </source>
</evidence>
<feature type="domain" description="Ras-GEF" evidence="6">
    <location>
        <begin position="498"/>
        <end position="730"/>
    </location>
</feature>
<proteinExistence type="predicted"/>
<dbReference type="PROSITE" id="PS00720">
    <property type="entry name" value="RASGEF"/>
    <property type="match status" value="1"/>
</dbReference>
<feature type="domain" description="PH" evidence="5">
    <location>
        <begin position="219"/>
        <end position="340"/>
    </location>
</feature>
<dbReference type="InterPro" id="IPR019804">
    <property type="entry name" value="Ras_G-nucl-exch_fac_CS"/>
</dbReference>
<dbReference type="GO" id="GO:0005085">
    <property type="term" value="F:guanyl-nucleotide exchange factor activity"/>
    <property type="evidence" value="ECO:0007669"/>
    <property type="project" value="UniProtKB-KW"/>
</dbReference>
<feature type="region of interest" description="Disordered" evidence="4">
    <location>
        <begin position="734"/>
        <end position="756"/>
    </location>
</feature>
<dbReference type="InterPro" id="IPR000219">
    <property type="entry name" value="DH_dom"/>
</dbReference>
<evidence type="ECO:0000256" key="4">
    <source>
        <dbReference type="SAM" id="MobiDB-lite"/>
    </source>
</evidence>
<feature type="region of interest" description="Disordered" evidence="4">
    <location>
        <begin position="384"/>
        <end position="406"/>
    </location>
</feature>
<evidence type="ECO:0000256" key="3">
    <source>
        <dbReference type="SAM" id="Coils"/>
    </source>
</evidence>
<dbReference type="Gene3D" id="1.20.900.10">
    <property type="entry name" value="Dbl homology (DH) domain"/>
    <property type="match status" value="1"/>
</dbReference>
<accession>A0AAJ7EE58</accession>
<evidence type="ECO:0000256" key="2">
    <source>
        <dbReference type="PROSITE-ProRule" id="PRU00168"/>
    </source>
</evidence>
<dbReference type="PROSITE" id="PS50003">
    <property type="entry name" value="PH_DOMAIN"/>
    <property type="match status" value="1"/>
</dbReference>
<dbReference type="Pfam" id="PF00621">
    <property type="entry name" value="RhoGEF"/>
    <property type="match status" value="1"/>
</dbReference>
<dbReference type="RefSeq" id="XP_013173701.1">
    <property type="nucleotide sequence ID" value="XM_013318247.1"/>
</dbReference>
<dbReference type="Gene3D" id="1.10.840.10">
    <property type="entry name" value="Ras guanine-nucleotide exchange factors catalytic domain"/>
    <property type="match status" value="1"/>
</dbReference>